<evidence type="ECO:0000256" key="10">
    <source>
        <dbReference type="RuleBase" id="RU003406"/>
    </source>
</evidence>
<protein>
    <recommendedName>
        <fullName evidence="6 7">Citrate synthase</fullName>
    </recommendedName>
</protein>
<evidence type="ECO:0000256" key="9">
    <source>
        <dbReference type="RuleBase" id="RU003370"/>
    </source>
</evidence>
<evidence type="ECO:0000313" key="11">
    <source>
        <dbReference type="EMBL" id="MBE7700349.1"/>
    </source>
</evidence>
<dbReference type="GO" id="GO:0006099">
    <property type="term" value="P:tricarboxylic acid cycle"/>
    <property type="evidence" value="ECO:0007669"/>
    <property type="project" value="UniProtKB-UniRule"/>
</dbReference>
<dbReference type="NCBIfam" id="NF004126">
    <property type="entry name" value="PRK05614.1"/>
    <property type="match status" value="1"/>
</dbReference>
<gene>
    <name evidence="11" type="ORF">H9623_08535</name>
</gene>
<keyword evidence="3 9" id="KW-0816">Tricarboxylic acid cycle</keyword>
<dbReference type="InterPro" id="IPR019810">
    <property type="entry name" value="Citrate_synthase_AS"/>
</dbReference>
<dbReference type="InterPro" id="IPR016142">
    <property type="entry name" value="Citrate_synth-like_lrg_a-sub"/>
</dbReference>
<dbReference type="GO" id="GO:0005737">
    <property type="term" value="C:cytoplasm"/>
    <property type="evidence" value="ECO:0007669"/>
    <property type="project" value="InterPro"/>
</dbReference>
<evidence type="ECO:0000256" key="6">
    <source>
        <dbReference type="NCBIfam" id="TIGR01798"/>
    </source>
</evidence>
<accession>A0A9D5U9M5</accession>
<keyword evidence="4 7" id="KW-0808">Transferase</keyword>
<dbReference type="Pfam" id="PF00285">
    <property type="entry name" value="Citrate_synt"/>
    <property type="match status" value="1"/>
</dbReference>
<keyword evidence="12" id="KW-1185">Reference proteome</keyword>
<dbReference type="InterPro" id="IPR036969">
    <property type="entry name" value="Citrate_synthase_sf"/>
</dbReference>
<organism evidence="11 12">
    <name type="scientific">Oerskovia douganii</name>
    <dbReference type="NCBI Taxonomy" id="2762210"/>
    <lineage>
        <taxon>Bacteria</taxon>
        <taxon>Bacillati</taxon>
        <taxon>Actinomycetota</taxon>
        <taxon>Actinomycetes</taxon>
        <taxon>Micrococcales</taxon>
        <taxon>Cellulomonadaceae</taxon>
        <taxon>Oerskovia</taxon>
    </lineage>
</organism>
<feature type="active site" evidence="8">
    <location>
        <position position="310"/>
    </location>
</feature>
<dbReference type="InterPro" id="IPR016143">
    <property type="entry name" value="Citrate_synth-like_sm_a-sub"/>
</dbReference>
<comment type="catalytic activity">
    <reaction evidence="5 9">
        <text>oxaloacetate + acetyl-CoA + H2O = citrate + CoA + H(+)</text>
        <dbReference type="Rhea" id="RHEA:16845"/>
        <dbReference type="ChEBI" id="CHEBI:15377"/>
        <dbReference type="ChEBI" id="CHEBI:15378"/>
        <dbReference type="ChEBI" id="CHEBI:16452"/>
        <dbReference type="ChEBI" id="CHEBI:16947"/>
        <dbReference type="ChEBI" id="CHEBI:57287"/>
        <dbReference type="ChEBI" id="CHEBI:57288"/>
        <dbReference type="EC" id="2.3.3.16"/>
    </reaction>
</comment>
<evidence type="ECO:0000256" key="8">
    <source>
        <dbReference type="PIRSR" id="PIRSR001369-1"/>
    </source>
</evidence>
<comment type="similarity">
    <text evidence="2 7 10">Belongs to the citrate synthase family.</text>
</comment>
<dbReference type="Gene3D" id="2.20.28.60">
    <property type="match status" value="1"/>
</dbReference>
<dbReference type="PANTHER" id="PTHR42871">
    <property type="entry name" value="CITRATE SYNTHASE"/>
    <property type="match status" value="1"/>
</dbReference>
<dbReference type="AlphaFoldDB" id="A0A9D5U9M5"/>
<proteinExistence type="inferred from homology"/>
<dbReference type="FunFam" id="1.10.230.10:FF:000002">
    <property type="entry name" value="Citrate synthase"/>
    <property type="match status" value="1"/>
</dbReference>
<dbReference type="Proteomes" id="UP000822993">
    <property type="component" value="Unassembled WGS sequence"/>
</dbReference>
<dbReference type="PIRSF" id="PIRSF001369">
    <property type="entry name" value="Citrate_synth"/>
    <property type="match status" value="1"/>
</dbReference>
<comment type="caution">
    <text evidence="11">The sequence shown here is derived from an EMBL/GenBank/DDBJ whole genome shotgun (WGS) entry which is preliminary data.</text>
</comment>
<dbReference type="SUPFAM" id="SSF48256">
    <property type="entry name" value="Citrate synthase"/>
    <property type="match status" value="1"/>
</dbReference>
<dbReference type="PROSITE" id="PS00480">
    <property type="entry name" value="CITRATE_SYNTHASE"/>
    <property type="match status" value="1"/>
</dbReference>
<evidence type="ECO:0000256" key="3">
    <source>
        <dbReference type="ARBA" id="ARBA00022532"/>
    </source>
</evidence>
<name>A0A9D5U9M5_9CELL</name>
<evidence type="ECO:0000256" key="4">
    <source>
        <dbReference type="ARBA" id="ARBA00022679"/>
    </source>
</evidence>
<dbReference type="Gene3D" id="1.10.230.10">
    <property type="entry name" value="Cytochrome P450-Terp, domain 2"/>
    <property type="match status" value="1"/>
</dbReference>
<keyword evidence="11" id="KW-0012">Acyltransferase</keyword>
<feature type="active site" evidence="8">
    <location>
        <position position="367"/>
    </location>
</feature>
<evidence type="ECO:0000256" key="1">
    <source>
        <dbReference type="ARBA" id="ARBA00004751"/>
    </source>
</evidence>
<dbReference type="InterPro" id="IPR010953">
    <property type="entry name" value="Citrate_synthase_typ-I"/>
</dbReference>
<reference evidence="11 12" key="1">
    <citation type="submission" date="2020-08" db="EMBL/GenBank/DDBJ databases">
        <title>A Genomic Blueprint of the Chicken Gut Microbiome.</title>
        <authorList>
            <person name="Gilroy R."/>
            <person name="Ravi A."/>
            <person name="Getino M."/>
            <person name="Pursley I."/>
            <person name="Horton D.L."/>
            <person name="Alikhan N.-F."/>
            <person name="Baker D."/>
            <person name="Gharbi K."/>
            <person name="Hall N."/>
            <person name="Watson M."/>
            <person name="Adriaenssens E.M."/>
            <person name="Foster-Nyarko E."/>
            <person name="Jarju S."/>
            <person name="Secka A."/>
            <person name="Antonio M."/>
            <person name="Oren A."/>
            <person name="Chaudhuri R."/>
            <person name="La Ragione R.M."/>
            <person name="Hildebrand F."/>
            <person name="Pallen M.J."/>
        </authorList>
    </citation>
    <scope>NUCLEOTIDE SEQUENCE [LARGE SCALE GENOMIC DNA]</scope>
    <source>
        <strain evidence="11 12">Sa1BUA8</strain>
    </source>
</reference>
<dbReference type="GO" id="GO:0036440">
    <property type="term" value="F:citrate synthase activity"/>
    <property type="evidence" value="ECO:0007669"/>
    <property type="project" value="UniProtKB-EC"/>
</dbReference>
<evidence type="ECO:0000256" key="5">
    <source>
        <dbReference type="ARBA" id="ARBA00049288"/>
    </source>
</evidence>
<dbReference type="RefSeq" id="WP_193719623.1">
    <property type="nucleotide sequence ID" value="NZ_JACSPN010000008.1"/>
</dbReference>
<dbReference type="PANTHER" id="PTHR42871:SF1">
    <property type="entry name" value="CITRATE SYNTHASE"/>
    <property type="match status" value="1"/>
</dbReference>
<evidence type="ECO:0000256" key="7">
    <source>
        <dbReference type="PIRNR" id="PIRNR001369"/>
    </source>
</evidence>
<evidence type="ECO:0000256" key="2">
    <source>
        <dbReference type="ARBA" id="ARBA00010566"/>
    </source>
</evidence>
<dbReference type="InterPro" id="IPR002020">
    <property type="entry name" value="Citrate_synthase"/>
</dbReference>
<dbReference type="Gene3D" id="1.10.580.10">
    <property type="entry name" value="Citrate Synthase, domain 1"/>
    <property type="match status" value="1"/>
</dbReference>
<sequence>MTTTQQATVRLVVNESSQDLPVVAATEGNDGIVVSSLLKSTGLVTVDPGFMNTASCESEITYIDGDAGILRYRGYPIDELAEKSTFLEVAYLLIHGELPDGPTLDAFVERVNRHTLVHEDFRTFMGTFPRNAHPMAVLSSAINALSTFYPESLDPFDDDTVELATVLLLAKTRTITSYLHRRAVGEPLLYPDYSRGYVDDFLRMTFATPYEKYESDPTVVDALDKLLILHADHEQNCSTSTVRVVGSSHANLYASVAAGVNALSGPLHGGANEAVLSMLDKIQNSDFDVDTFMKKVKNKEDGVRLMGFGHRVYKNYDPRAAIVKAKADAVLSTLGKKDELLDIALRLEEIALNDDYFIERKLYPNVDFYTGLIYKAMGFSPAMFTPLFALGRMPGWIAQWREMMKDPQTKIGRPRQVYTGATERSYLPVEGR</sequence>
<dbReference type="InterPro" id="IPR024176">
    <property type="entry name" value="Citrate_synthase_bac-typ"/>
</dbReference>
<dbReference type="PRINTS" id="PR00143">
    <property type="entry name" value="CITRTSNTHASE"/>
</dbReference>
<evidence type="ECO:0000313" key="12">
    <source>
        <dbReference type="Proteomes" id="UP000822993"/>
    </source>
</evidence>
<dbReference type="NCBIfam" id="TIGR01798">
    <property type="entry name" value="cit_synth_I"/>
    <property type="match status" value="1"/>
</dbReference>
<comment type="pathway">
    <text evidence="1 9">Carbohydrate metabolism; tricarboxylic acid cycle; isocitrate from oxaloacetate: step 1/2.</text>
</comment>
<dbReference type="EMBL" id="JACSPN010000008">
    <property type="protein sequence ID" value="MBE7700349.1"/>
    <property type="molecule type" value="Genomic_DNA"/>
</dbReference>
<dbReference type="CDD" id="cd06114">
    <property type="entry name" value="EcCS_like"/>
    <property type="match status" value="1"/>
</dbReference>